<evidence type="ECO:0000259" key="1">
    <source>
        <dbReference type="PROSITE" id="PS51186"/>
    </source>
</evidence>
<dbReference type="AlphaFoldDB" id="A0A7W9M381"/>
<dbReference type="Gene3D" id="3.40.630.30">
    <property type="match status" value="1"/>
</dbReference>
<proteinExistence type="predicted"/>
<dbReference type="InterPro" id="IPR000182">
    <property type="entry name" value="GNAT_dom"/>
</dbReference>
<dbReference type="InterPro" id="IPR016181">
    <property type="entry name" value="Acyl_CoA_acyltransferase"/>
</dbReference>
<evidence type="ECO:0000313" key="3">
    <source>
        <dbReference type="Proteomes" id="UP000552097"/>
    </source>
</evidence>
<organism evidence="2 3">
    <name type="scientific">Saccharothrix ecbatanensis</name>
    <dbReference type="NCBI Taxonomy" id="1105145"/>
    <lineage>
        <taxon>Bacteria</taxon>
        <taxon>Bacillati</taxon>
        <taxon>Actinomycetota</taxon>
        <taxon>Actinomycetes</taxon>
        <taxon>Pseudonocardiales</taxon>
        <taxon>Pseudonocardiaceae</taxon>
        <taxon>Saccharothrix</taxon>
    </lineage>
</organism>
<name>A0A7W9M381_9PSEU</name>
<keyword evidence="2" id="KW-0808">Transferase</keyword>
<dbReference type="EMBL" id="JACHMO010000001">
    <property type="protein sequence ID" value="MBB5805780.1"/>
    <property type="molecule type" value="Genomic_DNA"/>
</dbReference>
<protein>
    <submittedName>
        <fullName evidence="2">Putative acetyltransferase</fullName>
    </submittedName>
</protein>
<dbReference type="SUPFAM" id="SSF55729">
    <property type="entry name" value="Acyl-CoA N-acyltransferases (Nat)"/>
    <property type="match status" value="1"/>
</dbReference>
<dbReference type="GO" id="GO:0016747">
    <property type="term" value="F:acyltransferase activity, transferring groups other than amino-acyl groups"/>
    <property type="evidence" value="ECO:0007669"/>
    <property type="project" value="InterPro"/>
</dbReference>
<dbReference type="PROSITE" id="PS51186">
    <property type="entry name" value="GNAT"/>
    <property type="match status" value="1"/>
</dbReference>
<dbReference type="Pfam" id="PF00583">
    <property type="entry name" value="Acetyltransf_1"/>
    <property type="match status" value="1"/>
</dbReference>
<reference evidence="2 3" key="1">
    <citation type="submission" date="2020-08" db="EMBL/GenBank/DDBJ databases">
        <title>Sequencing the genomes of 1000 actinobacteria strains.</title>
        <authorList>
            <person name="Klenk H.-P."/>
        </authorList>
    </citation>
    <scope>NUCLEOTIDE SEQUENCE [LARGE SCALE GENOMIC DNA]</scope>
    <source>
        <strain evidence="2 3">DSM 45486</strain>
    </source>
</reference>
<dbReference type="CDD" id="cd04301">
    <property type="entry name" value="NAT_SF"/>
    <property type="match status" value="1"/>
</dbReference>
<accession>A0A7W9M381</accession>
<evidence type="ECO:0000313" key="2">
    <source>
        <dbReference type="EMBL" id="MBB5805780.1"/>
    </source>
</evidence>
<keyword evidence="3" id="KW-1185">Reference proteome</keyword>
<comment type="caution">
    <text evidence="2">The sequence shown here is derived from an EMBL/GenBank/DDBJ whole genome shotgun (WGS) entry which is preliminary data.</text>
</comment>
<dbReference type="RefSeq" id="WP_184924567.1">
    <property type="nucleotide sequence ID" value="NZ_JACHMO010000001.1"/>
</dbReference>
<gene>
    <name evidence="2" type="ORF">F4560_005548</name>
</gene>
<dbReference type="Proteomes" id="UP000552097">
    <property type="component" value="Unassembled WGS sequence"/>
</dbReference>
<feature type="domain" description="N-acetyltransferase" evidence="1">
    <location>
        <begin position="17"/>
        <end position="160"/>
    </location>
</feature>
<sequence length="160" mass="17871">MDVELLAVAEADKPVLANLIQLYQHDFSEIRELPLTRHGTFGYSYLDHYFTEQTREAYFIEAGGELAGFALARGDVDPDGSWNVAEFFVARGHRRKGVAREAARLLFARHPGVWTLNFDHANTAAAAFWPSVTASVATGPVEEVDVFEEVPCTRLRFRVG</sequence>